<protein>
    <submittedName>
        <fullName evidence="4">TetR family transcriptional regulator</fullName>
    </submittedName>
</protein>
<evidence type="ECO:0000259" key="3">
    <source>
        <dbReference type="PROSITE" id="PS50977"/>
    </source>
</evidence>
<dbReference type="RefSeq" id="WP_146325290.1">
    <property type="nucleotide sequence ID" value="NZ_BAABLR010000066.1"/>
</dbReference>
<evidence type="ECO:0000256" key="1">
    <source>
        <dbReference type="ARBA" id="ARBA00023125"/>
    </source>
</evidence>
<dbReference type="InterPro" id="IPR050109">
    <property type="entry name" value="HTH-type_TetR-like_transc_reg"/>
</dbReference>
<sequence>MARDTRLALLAAAQKSFAARGYGGTSVRQLARAAGIKESSLYNHFASKQELLDAVIERAETRLAAVAERFHVSFDDAEAAAPFYARVTPAQLKALLEAFLHEWLYDADVVAARRVLTLEQYRTSLAGSRLRELTVEGPLRFQTELFRTLIGRGVFRPADPEAVALAFWGPVFAILAAAERDDAADRDAAEQTYAQAVRRIQLHLEHFIAAHLAEPPSSKE</sequence>
<dbReference type="Pfam" id="PF00440">
    <property type="entry name" value="TetR_N"/>
    <property type="match status" value="1"/>
</dbReference>
<dbReference type="PRINTS" id="PR00455">
    <property type="entry name" value="HTHTETR"/>
</dbReference>
<dbReference type="InterPro" id="IPR009057">
    <property type="entry name" value="Homeodomain-like_sf"/>
</dbReference>
<dbReference type="OrthoDB" id="3190535at2"/>
<dbReference type="EMBL" id="VOHM01000026">
    <property type="protein sequence ID" value="TWT22828.1"/>
    <property type="molecule type" value="Genomic_DNA"/>
</dbReference>
<keyword evidence="1 2" id="KW-0238">DNA-binding</keyword>
<comment type="caution">
    <text evidence="4">The sequence shown here is derived from an EMBL/GenBank/DDBJ whole genome shotgun (WGS) entry which is preliminary data.</text>
</comment>
<dbReference type="Proteomes" id="UP000320791">
    <property type="component" value="Unassembled WGS sequence"/>
</dbReference>
<evidence type="ECO:0000256" key="2">
    <source>
        <dbReference type="PROSITE-ProRule" id="PRU00335"/>
    </source>
</evidence>
<dbReference type="InterPro" id="IPR001647">
    <property type="entry name" value="HTH_TetR"/>
</dbReference>
<dbReference type="Gene3D" id="1.10.357.10">
    <property type="entry name" value="Tetracycline Repressor, domain 2"/>
    <property type="match status" value="1"/>
</dbReference>
<dbReference type="PROSITE" id="PS50977">
    <property type="entry name" value="HTH_TETR_2"/>
    <property type="match status" value="1"/>
</dbReference>
<organism evidence="4 5">
    <name type="scientific">Corynebacterium canis</name>
    <dbReference type="NCBI Taxonomy" id="679663"/>
    <lineage>
        <taxon>Bacteria</taxon>
        <taxon>Bacillati</taxon>
        <taxon>Actinomycetota</taxon>
        <taxon>Actinomycetes</taxon>
        <taxon>Mycobacteriales</taxon>
        <taxon>Corynebacteriaceae</taxon>
        <taxon>Corynebacterium</taxon>
    </lineage>
</organism>
<feature type="domain" description="HTH tetR-type" evidence="3">
    <location>
        <begin position="3"/>
        <end position="63"/>
    </location>
</feature>
<keyword evidence="5" id="KW-1185">Reference proteome</keyword>
<dbReference type="AlphaFoldDB" id="A0A5C5UAE7"/>
<dbReference type="GO" id="GO:0000976">
    <property type="term" value="F:transcription cis-regulatory region binding"/>
    <property type="evidence" value="ECO:0007669"/>
    <property type="project" value="TreeGrafter"/>
</dbReference>
<evidence type="ECO:0000313" key="5">
    <source>
        <dbReference type="Proteomes" id="UP000320791"/>
    </source>
</evidence>
<proteinExistence type="predicted"/>
<dbReference type="InterPro" id="IPR036271">
    <property type="entry name" value="Tet_transcr_reg_TetR-rel_C_sf"/>
</dbReference>
<dbReference type="PANTHER" id="PTHR30055:SF235">
    <property type="entry name" value="TRANSCRIPTIONAL REGULATORY PROTEIN"/>
    <property type="match status" value="1"/>
</dbReference>
<gene>
    <name evidence="4" type="ORF">FRX94_10465</name>
</gene>
<evidence type="ECO:0000313" key="4">
    <source>
        <dbReference type="EMBL" id="TWT22828.1"/>
    </source>
</evidence>
<dbReference type="PANTHER" id="PTHR30055">
    <property type="entry name" value="HTH-TYPE TRANSCRIPTIONAL REGULATOR RUTR"/>
    <property type="match status" value="1"/>
</dbReference>
<feature type="DNA-binding region" description="H-T-H motif" evidence="2">
    <location>
        <begin position="26"/>
        <end position="45"/>
    </location>
</feature>
<accession>A0A5C5UAE7</accession>
<dbReference type="SUPFAM" id="SSF48498">
    <property type="entry name" value="Tetracyclin repressor-like, C-terminal domain"/>
    <property type="match status" value="1"/>
</dbReference>
<dbReference type="SUPFAM" id="SSF46689">
    <property type="entry name" value="Homeodomain-like"/>
    <property type="match status" value="1"/>
</dbReference>
<dbReference type="GO" id="GO:0003700">
    <property type="term" value="F:DNA-binding transcription factor activity"/>
    <property type="evidence" value="ECO:0007669"/>
    <property type="project" value="TreeGrafter"/>
</dbReference>
<name>A0A5C5UAE7_9CORY</name>
<reference evidence="4 5" key="1">
    <citation type="submission" date="2019-08" db="EMBL/GenBank/DDBJ databases">
        <authorList>
            <person name="Lei W."/>
        </authorList>
    </citation>
    <scope>NUCLEOTIDE SEQUENCE [LARGE SCALE GENOMIC DNA]</scope>
    <source>
        <strain evidence="4 5">CCUG 58627</strain>
    </source>
</reference>